<sequence>MISDPDSWSVCISSDVKLNFLVYVARAYSICDEYFDKHGAWPDRQVVLPEQLHQELEAQWNDFWEGSIQRKAEAKFLQNAASKSQTPDPAVSHTLFAHLNHSSASPFVLEPPHFAAIEHQGLREALAAQWPCFIQWWNMPAGGQAAMHYWEGKPDIIRYVQEFEMEVGRRIQPFHLNVDLIYNGPTKPIEVTDEYVIMPIRTDYLMKQHWWSERFQEKY</sequence>
<evidence type="ECO:0000313" key="1">
    <source>
        <dbReference type="EMBL" id="XCP93157.1"/>
    </source>
</evidence>
<accession>A0AAU8N9K7</accession>
<protein>
    <submittedName>
        <fullName evidence="1">Uncharacterized protein</fullName>
    </submittedName>
</protein>
<dbReference type="RefSeq" id="WP_366289697.1">
    <property type="nucleotide sequence ID" value="NZ_CP159992.1"/>
</dbReference>
<name>A0AAU8N9K7_9BACL</name>
<gene>
    <name evidence="1" type="ORF">ABXS70_18180</name>
</gene>
<dbReference type="EMBL" id="CP159992">
    <property type="protein sequence ID" value="XCP93157.1"/>
    <property type="molecule type" value="Genomic_DNA"/>
</dbReference>
<proteinExistence type="predicted"/>
<organism evidence="1">
    <name type="scientific">Paenibacillus sp. AN1007</name>
    <dbReference type="NCBI Taxonomy" id="3151385"/>
    <lineage>
        <taxon>Bacteria</taxon>
        <taxon>Bacillati</taxon>
        <taxon>Bacillota</taxon>
        <taxon>Bacilli</taxon>
        <taxon>Bacillales</taxon>
        <taxon>Paenibacillaceae</taxon>
        <taxon>Paenibacillus</taxon>
    </lineage>
</organism>
<reference evidence="1" key="1">
    <citation type="submission" date="2024-05" db="EMBL/GenBank/DDBJ databases">
        <title>Draft genome assemblies of 36 bacteria isolated from hibernating arctic ground squirrels.</title>
        <authorList>
            <person name="McKee H."/>
            <person name="Mullen L."/>
            <person name="Drown D.M."/>
            <person name="Duddleston K.N."/>
        </authorList>
    </citation>
    <scope>NUCLEOTIDE SEQUENCE</scope>
    <source>
        <strain evidence="1">AN1007</strain>
    </source>
</reference>
<dbReference type="AlphaFoldDB" id="A0AAU8N9K7"/>